<dbReference type="STRING" id="1193011.LEP1GSC058_2853"/>
<keyword evidence="1" id="KW-0802">TPR repeat</keyword>
<gene>
    <name evidence="2" type="ORF">LEP1GSC058_2853</name>
</gene>
<name>S3UYI1_9LEPT</name>
<keyword evidence="3" id="KW-1185">Reference proteome</keyword>
<accession>S3UYI1</accession>
<reference evidence="2" key="1">
    <citation type="submission" date="2013-04" db="EMBL/GenBank/DDBJ databases">
        <authorList>
            <person name="Harkins D.M."/>
            <person name="Durkin A.S."/>
            <person name="Selengut J.D."/>
            <person name="Sanka R."/>
            <person name="DePew J."/>
            <person name="Purushe J."/>
            <person name="Ahmed A."/>
            <person name="van der Linden H."/>
            <person name="Goris M.G.A."/>
            <person name="Hartskeerl R.A."/>
            <person name="Vinetz J.M."/>
            <person name="Sutton G.G."/>
            <person name="Nelson W.C."/>
            <person name="Fouts D.E."/>
        </authorList>
    </citation>
    <scope>NUCLEOTIDE SEQUENCE [LARGE SCALE GENOMIC DNA]</scope>
    <source>
        <strain evidence="2">BUT 6</strain>
    </source>
</reference>
<protein>
    <submittedName>
        <fullName evidence="2">Tetratricopeptide repeat protein</fullName>
    </submittedName>
</protein>
<evidence type="ECO:0000256" key="1">
    <source>
        <dbReference type="PROSITE-ProRule" id="PRU00339"/>
    </source>
</evidence>
<dbReference type="AlphaFoldDB" id="S3UYI1"/>
<dbReference type="EMBL" id="AKWZ02000010">
    <property type="protein sequence ID" value="EPG74283.1"/>
    <property type="molecule type" value="Genomic_DNA"/>
</dbReference>
<feature type="repeat" description="TPR" evidence="1">
    <location>
        <begin position="58"/>
        <end position="91"/>
    </location>
</feature>
<dbReference type="PROSITE" id="PS50005">
    <property type="entry name" value="TPR"/>
    <property type="match status" value="1"/>
</dbReference>
<evidence type="ECO:0000313" key="2">
    <source>
        <dbReference type="EMBL" id="EPG74283.1"/>
    </source>
</evidence>
<dbReference type="InterPro" id="IPR019734">
    <property type="entry name" value="TPR_rpt"/>
</dbReference>
<proteinExistence type="predicted"/>
<dbReference type="SUPFAM" id="SSF48452">
    <property type="entry name" value="TPR-like"/>
    <property type="match status" value="1"/>
</dbReference>
<dbReference type="Gene3D" id="1.25.40.10">
    <property type="entry name" value="Tetratricopeptide repeat domain"/>
    <property type="match status" value="2"/>
</dbReference>
<dbReference type="Proteomes" id="UP000014540">
    <property type="component" value="Unassembled WGS sequence"/>
</dbReference>
<dbReference type="InterPro" id="IPR011990">
    <property type="entry name" value="TPR-like_helical_dom_sf"/>
</dbReference>
<organism evidence="2 3">
    <name type="scientific">Leptospira fainei serovar Hurstbridge str. BUT 6</name>
    <dbReference type="NCBI Taxonomy" id="1193011"/>
    <lineage>
        <taxon>Bacteria</taxon>
        <taxon>Pseudomonadati</taxon>
        <taxon>Spirochaetota</taxon>
        <taxon>Spirochaetia</taxon>
        <taxon>Leptospirales</taxon>
        <taxon>Leptospiraceae</taxon>
        <taxon>Leptospira</taxon>
    </lineage>
</organism>
<evidence type="ECO:0000313" key="3">
    <source>
        <dbReference type="Proteomes" id="UP000014540"/>
    </source>
</evidence>
<comment type="caution">
    <text evidence="2">The sequence shown here is derived from an EMBL/GenBank/DDBJ whole genome shotgun (WGS) entry which is preliminary data.</text>
</comment>
<sequence>MPIGLLIVASLFLFNQCGPDEKKLEEKYNKAQGLFWANKRVEAAKLLKEVYDAKPDYKDVSFTLGRAYYFDMKFQDALKCFTEAYDKDRENLTPLLWIIKTQFAAGIRDKSLFDNIQSFAKRDAGNIELLFMNGRLLEESGKTDQAIQSYNQVVLQTLPLALAHKRLAEIYKKANITQKANFHQRKFENLTSKE</sequence>